<name>A0A7D7LH10_9NOSO</name>
<protein>
    <submittedName>
        <fullName evidence="2">Phosphoribosyltransferase</fullName>
    </submittedName>
</protein>
<sequence length="234" mass="25618">MSYTPLFADRTHAGEILARVIHDVLTQQTIDSGVKPIPIVYALPRGGVPVAAPIARLLDCPLTIVVAKKISHPENPELAIGAVTTSGNVLWTDQKLLRLKHDGRWREVALNKAINQAKYLEAQLISACPQVNTQDATLILVDDGIATGMTIAVAATALKALSPATVWLCTPVAPQKLLPWLEQWGDRTIVLETPEPFRSVSNFYTEFPQVDTLEVLVYLQQQKTMGGIDQCESF</sequence>
<dbReference type="RefSeq" id="WP_181928285.1">
    <property type="nucleotide sequence ID" value="NZ_CP054698.1"/>
</dbReference>
<dbReference type="Gene3D" id="3.40.50.2020">
    <property type="match status" value="1"/>
</dbReference>
<dbReference type="KEGG" id="ned:HUN01_23990"/>
<keyword evidence="3" id="KW-1185">Reference proteome</keyword>
<dbReference type="Proteomes" id="UP000514713">
    <property type="component" value="Chromosome"/>
</dbReference>
<accession>A0A7D7LH10</accession>
<proteinExistence type="predicted"/>
<evidence type="ECO:0000313" key="3">
    <source>
        <dbReference type="Proteomes" id="UP000514713"/>
    </source>
</evidence>
<reference evidence="3" key="1">
    <citation type="submission" date="2020-06" db="EMBL/GenBank/DDBJ databases">
        <title>Nostoc edaphicum CCNP1411 genome.</title>
        <authorList>
            <person name="Fidor A."/>
            <person name="Grabski M."/>
            <person name="Gawor J."/>
            <person name="Gromadka R."/>
            <person name="Wegrzyn G."/>
            <person name="Mazur-Marzec H."/>
        </authorList>
    </citation>
    <scope>NUCLEOTIDE SEQUENCE [LARGE SCALE GENOMIC DNA]</scope>
    <source>
        <strain evidence="3">CCNP1411</strain>
    </source>
</reference>
<dbReference type="InterPro" id="IPR000836">
    <property type="entry name" value="PRTase_dom"/>
</dbReference>
<dbReference type="InterPro" id="IPR029057">
    <property type="entry name" value="PRTase-like"/>
</dbReference>
<keyword evidence="2" id="KW-0808">Transferase</keyword>
<dbReference type="EMBL" id="CP054698">
    <property type="protein sequence ID" value="QMS90492.1"/>
    <property type="molecule type" value="Genomic_DNA"/>
</dbReference>
<dbReference type="GO" id="GO:0016757">
    <property type="term" value="F:glycosyltransferase activity"/>
    <property type="evidence" value="ECO:0007669"/>
    <property type="project" value="UniProtKB-KW"/>
</dbReference>
<dbReference type="CDD" id="cd06223">
    <property type="entry name" value="PRTases_typeI"/>
    <property type="match status" value="1"/>
</dbReference>
<dbReference type="Pfam" id="PF00156">
    <property type="entry name" value="Pribosyltran"/>
    <property type="match status" value="1"/>
</dbReference>
<evidence type="ECO:0000259" key="1">
    <source>
        <dbReference type="Pfam" id="PF00156"/>
    </source>
</evidence>
<dbReference type="AlphaFoldDB" id="A0A7D7LH10"/>
<dbReference type="SUPFAM" id="SSF53271">
    <property type="entry name" value="PRTase-like"/>
    <property type="match status" value="1"/>
</dbReference>
<keyword evidence="2" id="KW-0328">Glycosyltransferase</keyword>
<feature type="domain" description="Phosphoribosyltransferase" evidence="1">
    <location>
        <begin position="25"/>
        <end position="174"/>
    </location>
</feature>
<organism evidence="2 3">
    <name type="scientific">Nostoc edaphicum CCNP1411</name>
    <dbReference type="NCBI Taxonomy" id="1472755"/>
    <lineage>
        <taxon>Bacteria</taxon>
        <taxon>Bacillati</taxon>
        <taxon>Cyanobacteriota</taxon>
        <taxon>Cyanophyceae</taxon>
        <taxon>Nostocales</taxon>
        <taxon>Nostocaceae</taxon>
        <taxon>Nostoc</taxon>
    </lineage>
</organism>
<dbReference type="Gene3D" id="3.30.1310.20">
    <property type="entry name" value="PRTase-like"/>
    <property type="match status" value="1"/>
</dbReference>
<evidence type="ECO:0000313" key="2">
    <source>
        <dbReference type="EMBL" id="QMS90492.1"/>
    </source>
</evidence>
<gene>
    <name evidence="2" type="ORF">HUN01_23990</name>
</gene>